<name>A0A7K0FVE1_9SPHI</name>
<feature type="chain" id="PRO_5029830446" description="Por secretion system C-terminal sorting domain-containing protein" evidence="1">
    <location>
        <begin position="23"/>
        <end position="197"/>
    </location>
</feature>
<evidence type="ECO:0000313" key="2">
    <source>
        <dbReference type="EMBL" id="MRX75528.1"/>
    </source>
</evidence>
<keyword evidence="3" id="KW-1185">Reference proteome</keyword>
<dbReference type="EMBL" id="WKKH01000006">
    <property type="protein sequence ID" value="MRX75528.1"/>
    <property type="molecule type" value="Genomic_DNA"/>
</dbReference>
<gene>
    <name evidence="2" type="ORF">GJU39_05445</name>
</gene>
<evidence type="ECO:0000256" key="1">
    <source>
        <dbReference type="SAM" id="SignalP"/>
    </source>
</evidence>
<comment type="caution">
    <text evidence="2">The sequence shown here is derived from an EMBL/GenBank/DDBJ whole genome shotgun (WGS) entry which is preliminary data.</text>
</comment>
<dbReference type="RefSeq" id="WP_154279688.1">
    <property type="nucleotide sequence ID" value="NZ_JBHUJQ010000001.1"/>
</dbReference>
<proteinExistence type="predicted"/>
<evidence type="ECO:0000313" key="3">
    <source>
        <dbReference type="Proteomes" id="UP000487757"/>
    </source>
</evidence>
<evidence type="ECO:0008006" key="4">
    <source>
        <dbReference type="Google" id="ProtNLM"/>
    </source>
</evidence>
<organism evidence="2 3">
    <name type="scientific">Pedobacter petrophilus</name>
    <dbReference type="NCBI Taxonomy" id="1908241"/>
    <lineage>
        <taxon>Bacteria</taxon>
        <taxon>Pseudomonadati</taxon>
        <taxon>Bacteroidota</taxon>
        <taxon>Sphingobacteriia</taxon>
        <taxon>Sphingobacteriales</taxon>
        <taxon>Sphingobacteriaceae</taxon>
        <taxon>Pedobacter</taxon>
    </lineage>
</organism>
<sequence length="197" mass="22235">MKKFLQISLIAALFLTATTTFAKDGDFTLKVKGENEKFLRFSFEGNENVNLSFIGSNNEVLFQENIQAKAASSKLYDLNALPEGKYTIKIESDTKLANYKVVISNGKATVSEPVFSDVFHPLIKKEGDFIILNVENEEGNPIEVQVMNEYNDSVYTEVFKNKSALQRKFNISKTDSQSLTFVINVKGKQFSKTIELY</sequence>
<keyword evidence="1" id="KW-0732">Signal</keyword>
<protein>
    <recommendedName>
        <fullName evidence="4">Por secretion system C-terminal sorting domain-containing protein</fullName>
    </recommendedName>
</protein>
<reference evidence="2 3" key="1">
    <citation type="submission" date="2019-11" db="EMBL/GenBank/DDBJ databases">
        <title>Pedobacter petrophilus genome.</title>
        <authorList>
            <person name="Feldbauer M.J."/>
            <person name="Newman J.D."/>
        </authorList>
    </citation>
    <scope>NUCLEOTIDE SEQUENCE [LARGE SCALE GENOMIC DNA]</scope>
    <source>
        <strain evidence="2 3">LMG 29686</strain>
    </source>
</reference>
<accession>A0A7K0FVE1</accession>
<feature type="signal peptide" evidence="1">
    <location>
        <begin position="1"/>
        <end position="22"/>
    </location>
</feature>
<dbReference type="OrthoDB" id="978867at2"/>
<dbReference type="AlphaFoldDB" id="A0A7K0FVE1"/>
<dbReference type="Proteomes" id="UP000487757">
    <property type="component" value="Unassembled WGS sequence"/>
</dbReference>